<proteinExistence type="predicted"/>
<sequence>MLTKNTIARVSLYRLFKSNFLRS</sequence>
<accession>A0A0A9ERP4</accession>
<dbReference type="AlphaFoldDB" id="A0A0A9ERP4"/>
<name>A0A0A9ERP4_ARUDO</name>
<protein>
    <submittedName>
        <fullName evidence="1">Uncharacterized protein</fullName>
    </submittedName>
</protein>
<dbReference type="EMBL" id="GBRH01196247">
    <property type="protein sequence ID" value="JAE01649.1"/>
    <property type="molecule type" value="Transcribed_RNA"/>
</dbReference>
<evidence type="ECO:0000313" key="1">
    <source>
        <dbReference type="EMBL" id="JAE01649.1"/>
    </source>
</evidence>
<reference evidence="1" key="2">
    <citation type="journal article" date="2015" name="Data Brief">
        <title>Shoot transcriptome of the giant reed, Arundo donax.</title>
        <authorList>
            <person name="Barrero R.A."/>
            <person name="Guerrero F.D."/>
            <person name="Moolhuijzen P."/>
            <person name="Goolsby J.A."/>
            <person name="Tidwell J."/>
            <person name="Bellgard S.E."/>
            <person name="Bellgard M.I."/>
        </authorList>
    </citation>
    <scope>NUCLEOTIDE SEQUENCE</scope>
    <source>
        <tissue evidence="1">Shoot tissue taken approximately 20 cm above the soil surface</tissue>
    </source>
</reference>
<reference evidence="1" key="1">
    <citation type="submission" date="2014-09" db="EMBL/GenBank/DDBJ databases">
        <authorList>
            <person name="Magalhaes I.L.F."/>
            <person name="Oliveira U."/>
            <person name="Santos F.R."/>
            <person name="Vidigal T.H.D.A."/>
            <person name="Brescovit A.D."/>
            <person name="Santos A.J."/>
        </authorList>
    </citation>
    <scope>NUCLEOTIDE SEQUENCE</scope>
    <source>
        <tissue evidence="1">Shoot tissue taken approximately 20 cm above the soil surface</tissue>
    </source>
</reference>
<organism evidence="1">
    <name type="scientific">Arundo donax</name>
    <name type="common">Giant reed</name>
    <name type="synonym">Donax arundinaceus</name>
    <dbReference type="NCBI Taxonomy" id="35708"/>
    <lineage>
        <taxon>Eukaryota</taxon>
        <taxon>Viridiplantae</taxon>
        <taxon>Streptophyta</taxon>
        <taxon>Embryophyta</taxon>
        <taxon>Tracheophyta</taxon>
        <taxon>Spermatophyta</taxon>
        <taxon>Magnoliopsida</taxon>
        <taxon>Liliopsida</taxon>
        <taxon>Poales</taxon>
        <taxon>Poaceae</taxon>
        <taxon>PACMAD clade</taxon>
        <taxon>Arundinoideae</taxon>
        <taxon>Arundineae</taxon>
        <taxon>Arundo</taxon>
    </lineage>
</organism>